<proteinExistence type="predicted"/>
<sequence length="274" mass="29063">MDVEFVDDVLSSVATAEIMPRFGRLSAADVVSKTSAFDIVSTADRAAEKAITEVIRHEHPRATVIGEEAAADDPGIVEGLDDADLAFVLDPLDGTKNFVAGLPLFAVMAAVVERGRIVAGVIHDPVTRTSAIATNGGGAWIRRDGSTGARLRVADPAPVNEMEAVAGAQFLPESMRSVVTANLSALGGYTWFRCAGHEYRMAAAGHCHLLSYNRLMPWDHAAGWLLHREAGGFSAHFDGAPFRVGRMSGGLLCAPDEDSWHAAHRTLFAGVSTS</sequence>
<evidence type="ECO:0000313" key="2">
    <source>
        <dbReference type="Proteomes" id="UP001299970"/>
    </source>
</evidence>
<dbReference type="SUPFAM" id="SSF56655">
    <property type="entry name" value="Carbohydrate phosphatase"/>
    <property type="match status" value="1"/>
</dbReference>
<dbReference type="InterPro" id="IPR000760">
    <property type="entry name" value="Inositol_monophosphatase-like"/>
</dbReference>
<dbReference type="Proteomes" id="UP001299970">
    <property type="component" value="Unassembled WGS sequence"/>
</dbReference>
<name>A0ABS9TND6_9PSEU</name>
<dbReference type="PANTHER" id="PTHR20854">
    <property type="entry name" value="INOSITOL MONOPHOSPHATASE"/>
    <property type="match status" value="1"/>
</dbReference>
<keyword evidence="2" id="KW-1185">Reference proteome</keyword>
<dbReference type="Gene3D" id="3.40.190.80">
    <property type="match status" value="1"/>
</dbReference>
<evidence type="ECO:0000313" key="1">
    <source>
        <dbReference type="EMBL" id="MCH6169791.1"/>
    </source>
</evidence>
<dbReference type="EMBL" id="JAKXMK010000028">
    <property type="protein sequence ID" value="MCH6169791.1"/>
    <property type="molecule type" value="Genomic_DNA"/>
</dbReference>
<accession>A0ABS9TND6</accession>
<gene>
    <name evidence="1" type="ORF">MMF94_29165</name>
</gene>
<dbReference type="Gene3D" id="3.30.540.10">
    <property type="entry name" value="Fructose-1,6-Bisphosphatase, subunit A, domain 1"/>
    <property type="match status" value="1"/>
</dbReference>
<organism evidence="1 2">
    <name type="scientific">Pseudonocardia alaniniphila</name>
    <dbReference type="NCBI Taxonomy" id="75291"/>
    <lineage>
        <taxon>Bacteria</taxon>
        <taxon>Bacillati</taxon>
        <taxon>Actinomycetota</taxon>
        <taxon>Actinomycetes</taxon>
        <taxon>Pseudonocardiales</taxon>
        <taxon>Pseudonocardiaceae</taxon>
        <taxon>Pseudonocardia</taxon>
    </lineage>
</organism>
<comment type="caution">
    <text evidence="1">The sequence shown here is derived from an EMBL/GenBank/DDBJ whole genome shotgun (WGS) entry which is preliminary data.</text>
</comment>
<dbReference type="PRINTS" id="PR00377">
    <property type="entry name" value="IMPHPHTASES"/>
</dbReference>
<dbReference type="PANTHER" id="PTHR20854:SF4">
    <property type="entry name" value="INOSITOL-1-MONOPHOSPHATASE-RELATED"/>
    <property type="match status" value="1"/>
</dbReference>
<dbReference type="RefSeq" id="WP_241040442.1">
    <property type="nucleotide sequence ID" value="NZ_BAAAJF010000014.1"/>
</dbReference>
<protein>
    <submittedName>
        <fullName evidence="1">Inositol monophosphatase</fullName>
    </submittedName>
</protein>
<reference evidence="1 2" key="1">
    <citation type="submission" date="2022-03" db="EMBL/GenBank/DDBJ databases">
        <title>Pseudonocardia alaer sp. nov., a novel actinomycete isolated from reed forest soil.</title>
        <authorList>
            <person name="Wang L."/>
        </authorList>
    </citation>
    <scope>NUCLEOTIDE SEQUENCE [LARGE SCALE GENOMIC DNA]</scope>
    <source>
        <strain evidence="1 2">Y-16303</strain>
    </source>
</reference>
<dbReference type="Pfam" id="PF00459">
    <property type="entry name" value="Inositol_P"/>
    <property type="match status" value="1"/>
</dbReference>